<name>A0ABU8XL71_9PROT</name>
<comment type="caution">
    <text evidence="2">The sequence shown here is derived from an EMBL/GenBank/DDBJ whole genome shotgun (WGS) entry which is preliminary data.</text>
</comment>
<protein>
    <submittedName>
        <fullName evidence="2">DUF1850 domain-containing protein</fullName>
    </submittedName>
</protein>
<sequence>MALCLAAGAVTVRLALAAFTLAWTHSVEKVRWEEDWRIENGALVLAEARVQGSGAGMEPPEGAVFAGGFWHYRPDLPPLPRLELARSGAVPDWSLCHDGLCAELGALLPGETAGRSVVLGPCPG</sequence>
<organism evidence="2 3">
    <name type="scientific">Benzoatithermus flavus</name>
    <dbReference type="NCBI Taxonomy" id="3108223"/>
    <lineage>
        <taxon>Bacteria</taxon>
        <taxon>Pseudomonadati</taxon>
        <taxon>Pseudomonadota</taxon>
        <taxon>Alphaproteobacteria</taxon>
        <taxon>Geminicoccales</taxon>
        <taxon>Geminicoccaceae</taxon>
        <taxon>Benzoatithermus</taxon>
    </lineage>
</organism>
<accession>A0ABU8XL71</accession>
<keyword evidence="3" id="KW-1185">Reference proteome</keyword>
<dbReference type="Pfam" id="PF08905">
    <property type="entry name" value="DUF1850"/>
    <property type="match status" value="1"/>
</dbReference>
<evidence type="ECO:0000313" key="2">
    <source>
        <dbReference type="EMBL" id="MEK0081694.1"/>
    </source>
</evidence>
<proteinExistence type="predicted"/>
<dbReference type="InterPro" id="IPR015001">
    <property type="entry name" value="DUF1850"/>
</dbReference>
<feature type="signal peptide" evidence="1">
    <location>
        <begin position="1"/>
        <end position="17"/>
    </location>
</feature>
<keyword evidence="1" id="KW-0732">Signal</keyword>
<feature type="chain" id="PRO_5046788029" evidence="1">
    <location>
        <begin position="18"/>
        <end position="124"/>
    </location>
</feature>
<dbReference type="RefSeq" id="WP_418157831.1">
    <property type="nucleotide sequence ID" value="NZ_JBBLZC010000001.1"/>
</dbReference>
<dbReference type="EMBL" id="JBBLZC010000001">
    <property type="protein sequence ID" value="MEK0081694.1"/>
    <property type="molecule type" value="Genomic_DNA"/>
</dbReference>
<reference evidence="2 3" key="1">
    <citation type="submission" date="2024-01" db="EMBL/GenBank/DDBJ databases">
        <title>Multi-omics insights into the function and evolution of sodium benzoate biodegradation pathways in Benzoatithermus flavus gen. nov., sp. nov. from hot spring.</title>
        <authorList>
            <person name="Hu C.-J."/>
            <person name="Li W.-J."/>
        </authorList>
    </citation>
    <scope>NUCLEOTIDE SEQUENCE [LARGE SCALE GENOMIC DNA]</scope>
    <source>
        <strain evidence="2 3">SYSU G07066</strain>
    </source>
</reference>
<gene>
    <name evidence="2" type="ORF">U1T56_00900</name>
</gene>
<evidence type="ECO:0000256" key="1">
    <source>
        <dbReference type="SAM" id="SignalP"/>
    </source>
</evidence>
<evidence type="ECO:0000313" key="3">
    <source>
        <dbReference type="Proteomes" id="UP001375743"/>
    </source>
</evidence>
<dbReference type="Proteomes" id="UP001375743">
    <property type="component" value="Unassembled WGS sequence"/>
</dbReference>